<dbReference type="Gene3D" id="1.20.1280.50">
    <property type="match status" value="1"/>
</dbReference>
<dbReference type="Proteomes" id="UP000807306">
    <property type="component" value="Unassembled WGS sequence"/>
</dbReference>
<organism evidence="1 2">
    <name type="scientific">Crepidotus variabilis</name>
    <dbReference type="NCBI Taxonomy" id="179855"/>
    <lineage>
        <taxon>Eukaryota</taxon>
        <taxon>Fungi</taxon>
        <taxon>Dikarya</taxon>
        <taxon>Basidiomycota</taxon>
        <taxon>Agaricomycotina</taxon>
        <taxon>Agaricomycetes</taxon>
        <taxon>Agaricomycetidae</taxon>
        <taxon>Agaricales</taxon>
        <taxon>Agaricineae</taxon>
        <taxon>Crepidotaceae</taxon>
        <taxon>Crepidotus</taxon>
    </lineage>
</organism>
<accession>A0A9P6JW18</accession>
<dbReference type="EMBL" id="MU157827">
    <property type="protein sequence ID" value="KAF9534050.1"/>
    <property type="molecule type" value="Genomic_DNA"/>
</dbReference>
<comment type="caution">
    <text evidence="1">The sequence shown here is derived from an EMBL/GenBank/DDBJ whole genome shotgun (WGS) entry which is preliminary data.</text>
</comment>
<protein>
    <recommendedName>
        <fullName evidence="3">F-box domain-containing protein</fullName>
    </recommendedName>
</protein>
<evidence type="ECO:0008006" key="3">
    <source>
        <dbReference type="Google" id="ProtNLM"/>
    </source>
</evidence>
<keyword evidence="2" id="KW-1185">Reference proteome</keyword>
<evidence type="ECO:0000313" key="1">
    <source>
        <dbReference type="EMBL" id="KAF9534050.1"/>
    </source>
</evidence>
<dbReference type="OrthoDB" id="2893938at2759"/>
<reference evidence="1" key="1">
    <citation type="submission" date="2020-11" db="EMBL/GenBank/DDBJ databases">
        <authorList>
            <consortium name="DOE Joint Genome Institute"/>
            <person name="Ahrendt S."/>
            <person name="Riley R."/>
            <person name="Andreopoulos W."/>
            <person name="Labutti K."/>
            <person name="Pangilinan J."/>
            <person name="Ruiz-Duenas F.J."/>
            <person name="Barrasa J.M."/>
            <person name="Sanchez-Garcia M."/>
            <person name="Camarero S."/>
            <person name="Miyauchi S."/>
            <person name="Serrano A."/>
            <person name="Linde D."/>
            <person name="Babiker R."/>
            <person name="Drula E."/>
            <person name="Ayuso-Fernandez I."/>
            <person name="Pacheco R."/>
            <person name="Padilla G."/>
            <person name="Ferreira P."/>
            <person name="Barriuso J."/>
            <person name="Kellner H."/>
            <person name="Castanera R."/>
            <person name="Alfaro M."/>
            <person name="Ramirez L."/>
            <person name="Pisabarro A.G."/>
            <person name="Kuo A."/>
            <person name="Tritt A."/>
            <person name="Lipzen A."/>
            <person name="He G."/>
            <person name="Yan M."/>
            <person name="Ng V."/>
            <person name="Cullen D."/>
            <person name="Martin F."/>
            <person name="Rosso M.-N."/>
            <person name="Henrissat B."/>
            <person name="Hibbett D."/>
            <person name="Martinez A.T."/>
            <person name="Grigoriev I.V."/>
        </authorList>
    </citation>
    <scope>NUCLEOTIDE SEQUENCE</scope>
    <source>
        <strain evidence="1">CBS 506.95</strain>
    </source>
</reference>
<evidence type="ECO:0000313" key="2">
    <source>
        <dbReference type="Proteomes" id="UP000807306"/>
    </source>
</evidence>
<sequence length="541" mass="60200">MSAQPYERTVLLSQLALLLQQAAETSRRLNLLSNVAVLNSDVLLKIFRFLCPDPPSEHKILQARRNSRTQHPTTDVRHVSQVCHEWRQVAIQSPSIWGAILDCSVEPVNWLLELIQRSKGSPVNIVSDLGHGKSTLLAISPKLRVVGSITLFYGWRPSFEEIFNALSKTLQNDTAINIFGASTASLPPKILPLTFKPRALKLCTLGTDLTHQCFTKLQDLSIATPSTAFNSSEWVRILRGFPQLIHLRLDRAVDNTHTPTTSSLTPFSLPRLQSFTISCDLSQSGVGQLLSCFVPSQPYALRLNSNLVPLSGQADLFLPGVEKWSSAWLQGASAAAINRKVHIISSGRKISIHNVDMPDNHSFNITFKWAGRDHDREISKIEAKVLQTMQPVLQCAHELQITPDWKLGRSAICPSRIWEGFTSVRTLCFSNHPDAEDRNQGLLVFLDALINDLVRSSDIPLPNLKCLSLKRLSNLGEHLVTAKLETLLARSRANGWELEELQVHQSSVAIGESLRRKFGRLLTVSVFSAHNPLLGLQHLSL</sequence>
<gene>
    <name evidence="1" type="ORF">CPB83DRAFT_831834</name>
</gene>
<dbReference type="AlphaFoldDB" id="A0A9P6JW18"/>
<proteinExistence type="predicted"/>
<name>A0A9P6JW18_9AGAR</name>